<dbReference type="GO" id="GO:0043161">
    <property type="term" value="P:proteasome-mediated ubiquitin-dependent protein catabolic process"/>
    <property type="evidence" value="ECO:0007669"/>
    <property type="project" value="TreeGrafter"/>
</dbReference>
<dbReference type="EC" id="2.3.2.26" evidence="6"/>
<feature type="region of interest" description="Disordered" evidence="7">
    <location>
        <begin position="819"/>
        <end position="840"/>
    </location>
</feature>
<evidence type="ECO:0000256" key="1">
    <source>
        <dbReference type="ARBA" id="ARBA00000885"/>
    </source>
</evidence>
<comment type="catalytic activity">
    <reaction evidence="1 6">
        <text>S-ubiquitinyl-[E2 ubiquitin-conjugating enzyme]-L-cysteine + [acceptor protein]-L-lysine = [E2 ubiquitin-conjugating enzyme]-L-cysteine + N(6)-ubiquitinyl-[acceptor protein]-L-lysine.</text>
        <dbReference type="EC" id="2.3.2.26"/>
    </reaction>
</comment>
<feature type="region of interest" description="Disordered" evidence="7">
    <location>
        <begin position="1413"/>
        <end position="1442"/>
    </location>
</feature>
<comment type="pathway">
    <text evidence="6">Protein modification; protein ubiquitination.</text>
</comment>
<dbReference type="InterPro" id="IPR035983">
    <property type="entry name" value="Hect_E3_ubiquitin_ligase"/>
</dbReference>
<feature type="compositionally biased region" description="Basic residues" evidence="7">
    <location>
        <begin position="1022"/>
        <end position="1031"/>
    </location>
</feature>
<dbReference type="SUPFAM" id="SSF48371">
    <property type="entry name" value="ARM repeat"/>
    <property type="match status" value="1"/>
</dbReference>
<evidence type="ECO:0000313" key="9">
    <source>
        <dbReference type="EMBL" id="VDM16480.1"/>
    </source>
</evidence>
<dbReference type="Pfam" id="PF00632">
    <property type="entry name" value="HECT"/>
    <property type="match status" value="2"/>
</dbReference>
<dbReference type="OrthoDB" id="271273at2759"/>
<dbReference type="InterPro" id="IPR045322">
    <property type="entry name" value="HECTD1/TRIP12-like"/>
</dbReference>
<evidence type="ECO:0000256" key="2">
    <source>
        <dbReference type="ARBA" id="ARBA00006331"/>
    </source>
</evidence>
<dbReference type="InterPro" id="IPR016024">
    <property type="entry name" value="ARM-type_fold"/>
</dbReference>
<name>A0A0R3WIM2_HYDTA</name>
<dbReference type="SMART" id="SM00119">
    <property type="entry name" value="HECTc"/>
    <property type="match status" value="1"/>
</dbReference>
<feature type="region of interest" description="Disordered" evidence="7">
    <location>
        <begin position="185"/>
        <end position="208"/>
    </location>
</feature>
<protein>
    <recommendedName>
        <fullName evidence="6">E3 ubiquitin-protein ligase</fullName>
        <ecNumber evidence="6">2.3.2.26</ecNumber>
    </recommendedName>
</protein>
<feature type="compositionally biased region" description="Polar residues" evidence="7">
    <location>
        <begin position="1415"/>
        <end position="1424"/>
    </location>
</feature>
<dbReference type="WBParaSite" id="TTAC_0000045701-mRNA-1">
    <property type="protein sequence ID" value="TTAC_0000045701-mRNA-1"/>
    <property type="gene ID" value="TTAC_0000045701"/>
</dbReference>
<evidence type="ECO:0000259" key="8">
    <source>
        <dbReference type="PROSITE" id="PS50237"/>
    </source>
</evidence>
<dbReference type="EMBL" id="UYWX01000040">
    <property type="protein sequence ID" value="VDM16480.1"/>
    <property type="molecule type" value="Genomic_DNA"/>
</dbReference>
<feature type="compositionally biased region" description="Gly residues" evidence="7">
    <location>
        <begin position="1371"/>
        <end position="1380"/>
    </location>
</feature>
<dbReference type="SUPFAM" id="SSF56204">
    <property type="entry name" value="Hect, E3 ligase catalytic domain"/>
    <property type="match status" value="1"/>
</dbReference>
<dbReference type="Gene3D" id="3.30.2160.10">
    <property type="entry name" value="Hect, E3 ligase catalytic domain"/>
    <property type="match status" value="1"/>
</dbReference>
<feature type="active site" description="Glycyl thioester intermediate" evidence="5">
    <location>
        <position position="2504"/>
    </location>
</feature>
<feature type="region of interest" description="Disordered" evidence="7">
    <location>
        <begin position="297"/>
        <end position="318"/>
    </location>
</feature>
<feature type="compositionally biased region" description="Low complexity" evidence="7">
    <location>
        <begin position="86"/>
        <end position="105"/>
    </location>
</feature>
<feature type="region of interest" description="Disordered" evidence="7">
    <location>
        <begin position="1077"/>
        <end position="1108"/>
    </location>
</feature>
<feature type="region of interest" description="Disordered" evidence="7">
    <location>
        <begin position="235"/>
        <end position="271"/>
    </location>
</feature>
<proteinExistence type="inferred from homology"/>
<comment type="function">
    <text evidence="6">E3 ubiquitin-protein ligase which accepts ubiquitin from an E2 ubiquitin-conjugating enzyme in the form of a thioester and then directly transfers the ubiquitin to targeted substrates.</text>
</comment>
<feature type="region of interest" description="Disordered" evidence="7">
    <location>
        <begin position="364"/>
        <end position="434"/>
    </location>
</feature>
<reference evidence="11" key="1">
    <citation type="submission" date="2016-04" db="UniProtKB">
        <authorList>
            <consortium name="WormBaseParasite"/>
        </authorList>
    </citation>
    <scope>IDENTIFICATION</scope>
</reference>
<evidence type="ECO:0000256" key="4">
    <source>
        <dbReference type="ARBA" id="ARBA00022786"/>
    </source>
</evidence>
<evidence type="ECO:0000313" key="10">
    <source>
        <dbReference type="Proteomes" id="UP000274429"/>
    </source>
</evidence>
<feature type="compositionally biased region" description="Low complexity" evidence="7">
    <location>
        <begin position="419"/>
        <end position="433"/>
    </location>
</feature>
<dbReference type="InterPro" id="IPR000569">
    <property type="entry name" value="HECT_dom"/>
</dbReference>
<feature type="region of interest" description="Disordered" evidence="7">
    <location>
        <begin position="86"/>
        <end position="114"/>
    </location>
</feature>
<dbReference type="PROSITE" id="PS50237">
    <property type="entry name" value="HECT"/>
    <property type="match status" value="1"/>
</dbReference>
<comment type="similarity">
    <text evidence="2 6">Belongs to the UPL family. K-HECT subfamily.</text>
</comment>
<dbReference type="InterPro" id="IPR011989">
    <property type="entry name" value="ARM-like"/>
</dbReference>
<dbReference type="GO" id="GO:0000209">
    <property type="term" value="P:protein polyubiquitination"/>
    <property type="evidence" value="ECO:0007669"/>
    <property type="project" value="TreeGrafter"/>
</dbReference>
<accession>A0A0R3WIM2</accession>
<feature type="compositionally biased region" description="Basic and acidic residues" evidence="7">
    <location>
        <begin position="819"/>
        <end position="834"/>
    </location>
</feature>
<dbReference type="Gene3D" id="3.30.2410.10">
    <property type="entry name" value="Hect, E3 ligase catalytic domain"/>
    <property type="match status" value="1"/>
</dbReference>
<feature type="region of interest" description="Disordered" evidence="7">
    <location>
        <begin position="963"/>
        <end position="982"/>
    </location>
</feature>
<feature type="region of interest" description="Disordered" evidence="7">
    <location>
        <begin position="2009"/>
        <end position="2037"/>
    </location>
</feature>
<dbReference type="UniPathway" id="UPA00143"/>
<evidence type="ECO:0000256" key="3">
    <source>
        <dbReference type="ARBA" id="ARBA00022679"/>
    </source>
</evidence>
<feature type="compositionally biased region" description="Basic residues" evidence="7">
    <location>
        <begin position="1655"/>
        <end position="1680"/>
    </location>
</feature>
<feature type="compositionally biased region" description="Polar residues" evidence="7">
    <location>
        <begin position="185"/>
        <end position="194"/>
    </location>
</feature>
<feature type="compositionally biased region" description="Gly residues" evidence="7">
    <location>
        <begin position="2015"/>
        <end position="2037"/>
    </location>
</feature>
<dbReference type="Gene3D" id="3.90.1750.10">
    <property type="entry name" value="Hect, E3 ligase catalytic domains"/>
    <property type="match status" value="1"/>
</dbReference>
<keyword evidence="10" id="KW-1185">Reference proteome</keyword>
<evidence type="ECO:0000313" key="11">
    <source>
        <dbReference type="WBParaSite" id="TTAC_0000045701-mRNA-1"/>
    </source>
</evidence>
<dbReference type="STRING" id="6205.A0A0R3WIM2"/>
<feature type="region of interest" description="Disordered" evidence="7">
    <location>
        <begin position="1151"/>
        <end position="1176"/>
    </location>
</feature>
<reference evidence="9 10" key="2">
    <citation type="submission" date="2018-11" db="EMBL/GenBank/DDBJ databases">
        <authorList>
            <consortium name="Pathogen Informatics"/>
        </authorList>
    </citation>
    <scope>NUCLEOTIDE SEQUENCE [LARGE SCALE GENOMIC DNA]</scope>
</reference>
<feature type="compositionally biased region" description="Polar residues" evidence="7">
    <location>
        <begin position="398"/>
        <end position="409"/>
    </location>
</feature>
<feature type="domain" description="HECT" evidence="8">
    <location>
        <begin position="2108"/>
        <end position="2537"/>
    </location>
</feature>
<organism evidence="11">
    <name type="scientific">Hydatigena taeniaeformis</name>
    <name type="common">Feline tapeworm</name>
    <name type="synonym">Taenia taeniaeformis</name>
    <dbReference type="NCBI Taxonomy" id="6205"/>
    <lineage>
        <taxon>Eukaryota</taxon>
        <taxon>Metazoa</taxon>
        <taxon>Spiralia</taxon>
        <taxon>Lophotrochozoa</taxon>
        <taxon>Platyhelminthes</taxon>
        <taxon>Cestoda</taxon>
        <taxon>Eucestoda</taxon>
        <taxon>Cyclophyllidea</taxon>
        <taxon>Taeniidae</taxon>
        <taxon>Hydatigera</taxon>
    </lineage>
</organism>
<keyword evidence="3 6" id="KW-0808">Transferase</keyword>
<dbReference type="PANTHER" id="PTHR45670">
    <property type="entry name" value="E3 UBIQUITIN-PROTEIN LIGASE TRIP12"/>
    <property type="match status" value="1"/>
</dbReference>
<dbReference type="PANTHER" id="PTHR45670:SF1">
    <property type="entry name" value="E3 UBIQUITIN-PROTEIN LIGASE HECTD1"/>
    <property type="match status" value="1"/>
</dbReference>
<feature type="compositionally biased region" description="Low complexity" evidence="7">
    <location>
        <begin position="1093"/>
        <end position="1108"/>
    </location>
</feature>
<keyword evidence="4 5" id="KW-0833">Ubl conjugation pathway</keyword>
<feature type="region of interest" description="Disordered" evidence="7">
    <location>
        <begin position="1021"/>
        <end position="1047"/>
    </location>
</feature>
<feature type="region of interest" description="Disordered" evidence="7">
    <location>
        <begin position="1627"/>
        <end position="1683"/>
    </location>
</feature>
<feature type="compositionally biased region" description="Polar residues" evidence="7">
    <location>
        <begin position="297"/>
        <end position="316"/>
    </location>
</feature>
<dbReference type="Proteomes" id="UP000274429">
    <property type="component" value="Unassembled WGS sequence"/>
</dbReference>
<evidence type="ECO:0000256" key="7">
    <source>
        <dbReference type="SAM" id="MobiDB-lite"/>
    </source>
</evidence>
<dbReference type="Gene3D" id="1.25.10.10">
    <property type="entry name" value="Leucine-rich Repeat Variant"/>
    <property type="match status" value="1"/>
</dbReference>
<feature type="region of interest" description="Disordered" evidence="7">
    <location>
        <begin position="1346"/>
        <end position="1395"/>
    </location>
</feature>
<evidence type="ECO:0000256" key="6">
    <source>
        <dbReference type="RuleBase" id="RU369009"/>
    </source>
</evidence>
<sequence>MEYGNKRARIDAVKDVGFAIRYHRRSVSRLPTEWKKAYSTRLNPPSSNHFNREKVRAANLEAGPSRETHFIPKHFELSASDLSSESSLIETPRSSEQLSSSVSNSNLTDGTYYSKRRRLQTEVDTFDSYPSHQSHHQFTGCAPGLEEFFNLEHSKYSRGPIFQDFEQEVSARSSLETILPSEFSNRGKTGSCNSKRLRGKGHVGGSSTEDILIDQNQQADVGPYSSTAQQKDVEMPADLGEQSQKTSAAKVLTRGSRSHEDTEAPSGSGGGGSSWFRSFTCFANADEDEQVAIDLSGGSNQISKPSLHPSVSTSSGPPGDCLSDALVFSNPIPSTALHDLPGSTACSGGILRCVSSLSASISSSTTSRLRSHRGPPSSRHDLSKRSIPGPSGCRSAGRASQTSSGSTVCIQHHHHHHTQTSTQQQQPQHQQQQGSGINYRILQLKMAFGDVASQLVLLQEINQALLMGSDESLAGLAVHDLVSAIVDLLDSEKSLASLPDEEVVELKNLSCNILAHLMDVMPKAADAVVMAVPLLLNTMSCSFVGDILERIINVLEQVSRRNGRQVLLYGGVTTVMSYYDFVTVAQHRTILSMVANCFADVRCDDFFTHIAGCLPSLCERLACEGPGSSTEPRCVERVCLCFARLIEAFKGEPAKLREIASFGLCRHLKCLMAASPPIVSNMKDIAYMLATLCTNCPDLAVDILTMGYAETIYTLLTDQKPHVMALHLPGQKTHVVGPRCTSSRTNIARCLENRGVENVYAIIHLISAMLPPVKDNATILCPPTAPSRTSTSASKTPDVRTVLFQQQCKTFEDVMSRGKKKSIVDDGEKSRGDAEANGSSGKSNNLVLVRTVQLLLPMLLDLYTELNSTAPRLKCVEAVQRIVCNTSPFVLSLMVSPRSVSAMVADMLGSPEFALIAAGLQLANLFITRIPQVFGVYFRKEGVLFHLHRLSSLASESNKKEAASGVEEFESPSSSDATKPVPFMPLTNAPQTTPTVPSSQWISGISSALSSVATDQIGSSRIRLRSQRNSHRSTMEDSSGPKSPHFIFNPRFPDPNICDMNVLEPLAQAALESSISSSSSSSSTLDVDLNADANQSSPSANATSNAANSCHDSNLRAWITNQCQDLYDRIQALVANPPKLETLASKALAASGSGSVGNRKATRRHSSSPTLHIPQGVMPRDLVPELEALSHQLMAADDPTAWVTGLTRLASLLTQTILSEDEAPSPFEIQRSGLLNSLYLFLTQSTERRLRLFLLLRVFVGPRYTENINLKKIVEKSKILAQTKGALQSLKHHNNDQSVHDLAFPMLINCLLDCLHQQEHFQVLTGPTSLASAEACAEEALMSVDQGGGAGNEPHMGARHRRSGMASNRRGGVGGDGGGPSHSPCDQPPLRPLPRRWPTLVPGFLKLEMIRQQDEPPTSTAVGPSSSSSSSRKTMGESDCPAKGSFWENAPISLPIHANALITISNLQRLLIQRSFIASIMCGPEDHRDSQPMGEENAVSPFTHPTSQQTAHRRRFYRRHELPASPSEELTLLKTRSTHYSSAFDGARHAKPPTSSTSGSQHYEALNLSLEHDAVTDKSSTSKAKEASRPKSMSLLAAFGMLQFAGSSTSPPSMAAIAAGTPSFSSLPPVPPDTVSNMLHSQGRPGVRKEYSHSQHTHPHQHHPAPTRHQRQHQHQHHPPAHSAVAASCVVGDLIENATLGGGATHALVPVIYVGGTRVPERMPLYQAIRAFSTDVNEHSRQLLADHRFSMTEQNREDRINAFMWRHIHTVHYRLEKATVPGPSSLPSTAFIDCSTGLLSPTSLFLRGVTSGIAGGVLAPSSVSTASTPSLNVNLSTTATTSSVNPKHSPTSSLSAAISCLKRPRRLDELPNPSTQSTSKSPSSRLLTFLEPLTDAHIFSNGFMAPTLFLLRALYGLSEAGNTLDDLVEPFPIIPADHFQSQKLSAKASRQLQDVFSVLAGNLPSWLVQTISTCPFLFPFSVRQNFFYVHNFDRDRTILHLQDSILNGSTDNETPGGGSANGGGGGGGGSGSVSAGIGGIGHSSSPLPRLPHYYHSFGALRLGGFDGSGNSTTAILEGLLMDSASQVQRHKITVHRDPKRLLRAAESALNELRDSRSILEIAFEGEVGFGLGPTLEFYTLVSHQLMTAGLSLWHGHNYTDEGYIIAPAPGLYPRPLAKNLRSSQSREVRAKFFFLGQLMARSLLDWRQLDLSLSPTLFKWFLYTQSPEEDLVLCSPRVGVTAADLALVDPPFAKHFHSLLKMSRRRQELLEGSKTAVIAAEEEVRGIDTEIDDLYLSFVLPGYQIELCRGGSQMVVTGSNLAEYLHLCANWFLVEGVRRQIIALIEGFDSVLPGIRTGKLAALFRPDECEGLFCGSGGFGGLYRDQLALLRTSFPVSPIPSFVTASNSASPSSSAASVGWDVDTLMKSCLCDHGYTLQSKAIQYLFEIMSEFDEPRRRLFIQFATGSPRLPIGGFRALKPPLKIVMKREAEDCADQHLPSVMTCQNYLKLPNYSTKEIMREKLLYAIYEGQHAFHLS</sequence>
<gene>
    <name evidence="9" type="ORF">TTAC_LOCUS458</name>
</gene>
<evidence type="ECO:0000256" key="5">
    <source>
        <dbReference type="PROSITE-ProRule" id="PRU00104"/>
    </source>
</evidence>
<dbReference type="GO" id="GO:0061630">
    <property type="term" value="F:ubiquitin protein ligase activity"/>
    <property type="evidence" value="ECO:0007669"/>
    <property type="project" value="UniProtKB-UniRule"/>
</dbReference>